<evidence type="ECO:0000256" key="1">
    <source>
        <dbReference type="SAM" id="MobiDB-lite"/>
    </source>
</evidence>
<feature type="compositionally biased region" description="Low complexity" evidence="1">
    <location>
        <begin position="217"/>
        <end position="230"/>
    </location>
</feature>
<evidence type="ECO:0000313" key="3">
    <source>
        <dbReference type="Proteomes" id="UP001381693"/>
    </source>
</evidence>
<feature type="compositionally biased region" description="Low complexity" evidence="1">
    <location>
        <begin position="246"/>
        <end position="286"/>
    </location>
</feature>
<dbReference type="EMBL" id="JAXCGZ010018164">
    <property type="protein sequence ID" value="KAK7067512.1"/>
    <property type="molecule type" value="Genomic_DNA"/>
</dbReference>
<feature type="region of interest" description="Disordered" evidence="1">
    <location>
        <begin position="389"/>
        <end position="449"/>
    </location>
</feature>
<feature type="region of interest" description="Disordered" evidence="1">
    <location>
        <begin position="648"/>
        <end position="667"/>
    </location>
</feature>
<organism evidence="2 3">
    <name type="scientific">Halocaridina rubra</name>
    <name type="common">Hawaiian red shrimp</name>
    <dbReference type="NCBI Taxonomy" id="373956"/>
    <lineage>
        <taxon>Eukaryota</taxon>
        <taxon>Metazoa</taxon>
        <taxon>Ecdysozoa</taxon>
        <taxon>Arthropoda</taxon>
        <taxon>Crustacea</taxon>
        <taxon>Multicrustacea</taxon>
        <taxon>Malacostraca</taxon>
        <taxon>Eumalacostraca</taxon>
        <taxon>Eucarida</taxon>
        <taxon>Decapoda</taxon>
        <taxon>Pleocyemata</taxon>
        <taxon>Caridea</taxon>
        <taxon>Atyoidea</taxon>
        <taxon>Atyidae</taxon>
        <taxon>Halocaridina</taxon>
    </lineage>
</organism>
<dbReference type="InterPro" id="IPR011993">
    <property type="entry name" value="PH-like_dom_sf"/>
</dbReference>
<feature type="region of interest" description="Disordered" evidence="1">
    <location>
        <begin position="1"/>
        <end position="22"/>
    </location>
</feature>
<protein>
    <submittedName>
        <fullName evidence="2">Carboxyl-terminal PDZ ligand of neuronal nitric oxide synthase protein</fullName>
    </submittedName>
</protein>
<feature type="region of interest" description="Disordered" evidence="1">
    <location>
        <begin position="140"/>
        <end position="305"/>
    </location>
</feature>
<feature type="compositionally biased region" description="Low complexity" evidence="1">
    <location>
        <begin position="171"/>
        <end position="197"/>
    </location>
</feature>
<evidence type="ECO:0000313" key="2">
    <source>
        <dbReference type="EMBL" id="KAK7067512.1"/>
    </source>
</evidence>
<dbReference type="Proteomes" id="UP001381693">
    <property type="component" value="Unassembled WGS sequence"/>
</dbReference>
<accession>A0AAN8WJW3</accession>
<feature type="compositionally biased region" description="Polar residues" evidence="1">
    <location>
        <begin position="200"/>
        <end position="212"/>
    </location>
</feature>
<dbReference type="GO" id="GO:0050998">
    <property type="term" value="F:nitric-oxide synthase binding"/>
    <property type="evidence" value="ECO:0007669"/>
    <property type="project" value="TreeGrafter"/>
</dbReference>
<feature type="region of interest" description="Disordered" evidence="1">
    <location>
        <begin position="701"/>
        <end position="744"/>
    </location>
</feature>
<proteinExistence type="predicted"/>
<feature type="compositionally biased region" description="Basic and acidic residues" evidence="1">
    <location>
        <begin position="409"/>
        <end position="424"/>
    </location>
</feature>
<dbReference type="InterPro" id="IPR051133">
    <property type="entry name" value="Adapter_Engulfment-Domain"/>
</dbReference>
<comment type="caution">
    <text evidence="2">The sequence shown here is derived from an EMBL/GenBank/DDBJ whole genome shotgun (WGS) entry which is preliminary data.</text>
</comment>
<dbReference type="AlphaFoldDB" id="A0AAN8WJW3"/>
<dbReference type="PANTHER" id="PTHR11232:SF17">
    <property type="entry name" value="CAPON-LIKE PROTEIN"/>
    <property type="match status" value="1"/>
</dbReference>
<sequence length="815" mass="85545">MLKQPPGATDAAMCVPDDRPRKKLSFRDPEVVTPTRNGGHSTFGGIAASHRHSLLNPQPSHHHQQHHHLQYHNRHTLARPHSIAGIVGLGGFSALGGLPGVANPASVTGTPQCVTVSGVTSMLGNPGLLGPSHVPGILAGPVTPILTPPTSPTAHTVTSPSTPKSAPPSLSPGFTSKTSPTTLHSPTPPTTSSTKPLASHPTSPQPKKSTGNPPTAPTSKTSSSHPPTTTIKAPLSPTPSSGKVGSPLPSSAPSAGKSLPPSGSKSSVAGGGMSSSSSSNNSTNSSQVKATKPASRNSSMKKQKPLAFAGVQQAVAFLTERGAGVLNGRPRSATASSQQQQQQQHHHHQQQQQKESNTAASALSLEDSDLESQAMRIVRTVGQAFEVCHKISVKDTPPTPEPPEDEESEHGSDASTDKPRKDLLDTESAQEDLVTLSPSDTVNEDSVELLPQRPTKLEPLAPPVGSDILSKVTGETYTSPLSEPLPTGDSLPLAGTPLSMHHELQLLREQLEQQQQQTQAAVSQVHLLRDQLAAETAARLEAQARTHQLLVHNKELLEHIQALVIQVRDLEVKLSSNGMANSGASTQLVPTPPEIKTQKHGGLVSLYQTPPPPPTPSPSNVHQPFLFPSASPTNSVSSLLAGLQLPSGSLHDPSSLPHSREPSPRVSALGSLIHPLPVCGNEGTGAGEVTLAVPRQEPLLNPKLQAVPRPRVAQRYDECSSTPSLSSESDPKRDSSGQSSGESVTQAVAQLYSLEPQRLAQVPEDAVTLGPYGPTPLGAPRNLNGPITRTASERVSRQETLAQLQRLAWARHTTK</sequence>
<feature type="region of interest" description="Disordered" evidence="1">
    <location>
        <begin position="578"/>
        <end position="628"/>
    </location>
</feature>
<name>A0AAN8WJW3_HALRR</name>
<feature type="region of interest" description="Disordered" evidence="1">
    <location>
        <begin position="322"/>
        <end position="362"/>
    </location>
</feature>
<dbReference type="PANTHER" id="PTHR11232">
    <property type="entry name" value="PHOSPHOTYROSINE INTERACTION DOMAIN-CONTAINING FAMILY MEMBER"/>
    <property type="match status" value="1"/>
</dbReference>
<gene>
    <name evidence="2" type="primary">NOS1AP</name>
    <name evidence="2" type="ORF">SK128_007300</name>
</gene>
<keyword evidence="3" id="KW-1185">Reference proteome</keyword>
<dbReference type="Gene3D" id="2.30.29.30">
    <property type="entry name" value="Pleckstrin-homology domain (PH domain)/Phosphotyrosine-binding domain (PTB)"/>
    <property type="match status" value="1"/>
</dbReference>
<reference evidence="2 3" key="1">
    <citation type="submission" date="2023-11" db="EMBL/GenBank/DDBJ databases">
        <title>Halocaridina rubra genome assembly.</title>
        <authorList>
            <person name="Smith C."/>
        </authorList>
    </citation>
    <scope>NUCLEOTIDE SEQUENCE [LARGE SCALE GENOMIC DNA]</scope>
    <source>
        <strain evidence="2">EP-1</strain>
        <tissue evidence="2">Whole</tissue>
    </source>
</reference>
<feature type="compositionally biased region" description="Polar residues" evidence="1">
    <location>
        <begin position="578"/>
        <end position="589"/>
    </location>
</feature>